<dbReference type="Pfam" id="PF07319">
    <property type="entry name" value="DnaI_N"/>
    <property type="match status" value="1"/>
</dbReference>
<dbReference type="InterPro" id="IPR009928">
    <property type="entry name" value="DnaI_N"/>
</dbReference>
<dbReference type="InterPro" id="IPR027417">
    <property type="entry name" value="P-loop_NTPase"/>
</dbReference>
<dbReference type="Proteomes" id="UP000182149">
    <property type="component" value="Unassembled WGS sequence"/>
</dbReference>
<dbReference type="InterPro" id="IPR002611">
    <property type="entry name" value="IstB_ATP-bd"/>
</dbReference>
<feature type="domain" description="IstB-like ATP-binding" evidence="1">
    <location>
        <begin position="101"/>
        <end position="269"/>
    </location>
</feature>
<proteinExistence type="predicted"/>
<evidence type="ECO:0000313" key="3">
    <source>
        <dbReference type="EMBL" id="MCC9274518.1"/>
    </source>
</evidence>
<comment type="caution">
    <text evidence="4">The sequence shown here is derived from an EMBL/GenBank/DDBJ whole genome shotgun (WGS) entry which is preliminary data.</text>
</comment>
<feature type="domain" description="Primosomal DnaI N-terminal" evidence="2">
    <location>
        <begin position="1"/>
        <end position="94"/>
    </location>
</feature>
<evidence type="ECO:0000259" key="1">
    <source>
        <dbReference type="Pfam" id="PF01695"/>
    </source>
</evidence>
<reference evidence="4 5" key="1">
    <citation type="submission" date="2014-12" db="EMBL/GenBank/DDBJ databases">
        <title>Draft genome sequences of 29 type strains of Enterococci.</title>
        <authorList>
            <person name="Zhong Z."/>
            <person name="Sun Z."/>
            <person name="Liu W."/>
            <person name="Zhang W."/>
            <person name="Zhang H."/>
        </authorList>
    </citation>
    <scope>NUCLEOTIDE SEQUENCE [LARGE SCALE GENOMIC DNA]</scope>
    <source>
        <strain evidence="4 5">DSM 17690</strain>
    </source>
</reference>
<dbReference type="SUPFAM" id="SSF52540">
    <property type="entry name" value="P-loop containing nucleoside triphosphate hydrolases"/>
    <property type="match status" value="1"/>
</dbReference>
<dbReference type="EMBL" id="JAJJVO010000142">
    <property type="protein sequence ID" value="MCC9274518.1"/>
    <property type="molecule type" value="Genomic_DNA"/>
</dbReference>
<reference evidence="3" key="2">
    <citation type="journal article" date="2021" name="PeerJ">
        <title>Extensive microbial diversity within the chicken gut microbiome revealed by metagenomics and culture.</title>
        <authorList>
            <person name="Gilroy R."/>
            <person name="Ravi A."/>
            <person name="Getino M."/>
            <person name="Pursley I."/>
            <person name="Horton D.L."/>
            <person name="Alikhan N.F."/>
            <person name="Baker D."/>
            <person name="Gharbi K."/>
            <person name="Hall N."/>
            <person name="Watson M."/>
            <person name="Adriaenssens E.M."/>
            <person name="Foster-Nyarko E."/>
            <person name="Jarju S."/>
            <person name="Secka A."/>
            <person name="Antonio M."/>
            <person name="Oren A."/>
            <person name="Chaudhuri R.R."/>
            <person name="La Ragione R."/>
            <person name="Hildebrand F."/>
            <person name="Pallen M.J."/>
        </authorList>
    </citation>
    <scope>NUCLEOTIDE SEQUENCE</scope>
    <source>
        <strain evidence="3">150</strain>
    </source>
</reference>
<dbReference type="Proteomes" id="UP000813384">
    <property type="component" value="Unassembled WGS sequence"/>
</dbReference>
<dbReference type="Gene3D" id="3.40.50.300">
    <property type="entry name" value="P-loop containing nucleotide triphosphate hydrolases"/>
    <property type="match status" value="1"/>
</dbReference>
<protein>
    <submittedName>
        <fullName evidence="4">Primosomal protein DnaI</fullName>
    </submittedName>
</protein>
<dbReference type="PANTHER" id="PTHR30050">
    <property type="entry name" value="CHROMOSOMAL REPLICATION INITIATOR PROTEIN DNAA"/>
    <property type="match status" value="1"/>
</dbReference>
<gene>
    <name evidence="3" type="primary">dnaI</name>
    <name evidence="3" type="ORF">K8V42_09535</name>
    <name evidence="4" type="ORF">RU93_GL000178</name>
</gene>
<evidence type="ECO:0000313" key="4">
    <source>
        <dbReference type="EMBL" id="OJG12248.1"/>
    </source>
</evidence>
<organism evidence="4 5">
    <name type="scientific">Enterococcus aquimarinus</name>
    <dbReference type="NCBI Taxonomy" id="328396"/>
    <lineage>
        <taxon>Bacteria</taxon>
        <taxon>Bacillati</taxon>
        <taxon>Bacillota</taxon>
        <taxon>Bacilli</taxon>
        <taxon>Lactobacillales</taxon>
        <taxon>Enterococcaceae</taxon>
        <taxon>Enterococcus</taxon>
    </lineage>
</organism>
<accession>A0A1L8QXM5</accession>
<dbReference type="NCBIfam" id="NF006505">
    <property type="entry name" value="PRK08939.1"/>
    <property type="match status" value="1"/>
</dbReference>
<dbReference type="Pfam" id="PF01695">
    <property type="entry name" value="IstB_IS21"/>
    <property type="match status" value="1"/>
</dbReference>
<evidence type="ECO:0000313" key="5">
    <source>
        <dbReference type="Proteomes" id="UP000182149"/>
    </source>
</evidence>
<dbReference type="GO" id="GO:0005524">
    <property type="term" value="F:ATP binding"/>
    <property type="evidence" value="ECO:0007669"/>
    <property type="project" value="InterPro"/>
</dbReference>
<dbReference type="EMBL" id="JXKD01000001">
    <property type="protein sequence ID" value="OJG12248.1"/>
    <property type="molecule type" value="Genomic_DNA"/>
</dbReference>
<sequence>MENVGRELNKLIDQRNYRARFQEMMAEVLANPEVKSFIDENKDYLTEMDIEKSYAKLYEFVQEKRKFDAQDQRMIAPGYEPQLILNFHSIDVTYVPTQDLLARKHQEEVRNRIHAVNMPKDIQDARISNYEGTTGRGEALMASIDFIESYTANPKQFHKGLYLVGSFGIGKTYLLGAIARDLAEAGYSTTLLHFPTFAVEMKQAIGKDLVGEKLNEIKNAPVLMLDDIGADAMSSWIRDEVFGVILQHRMQEQLPTFFSSNFTMLELERHLSVTQRGEEEPLKAKRIMERIRYLTKEIEMTGKNRRNQS</sequence>
<evidence type="ECO:0000259" key="2">
    <source>
        <dbReference type="Pfam" id="PF07319"/>
    </source>
</evidence>
<dbReference type="OrthoDB" id="61127at2"/>
<name>A0A1L8QXM5_9ENTE</name>
<reference evidence="3" key="3">
    <citation type="submission" date="2021-11" db="EMBL/GenBank/DDBJ databases">
        <authorList>
            <person name="Gilroy R."/>
        </authorList>
    </citation>
    <scope>NUCLEOTIDE SEQUENCE</scope>
    <source>
        <strain evidence="3">150</strain>
    </source>
</reference>
<keyword evidence="5" id="KW-1185">Reference proteome</keyword>
<dbReference type="PANTHER" id="PTHR30050:SF8">
    <property type="entry name" value="PRIMOSOMAL PROTEIN DNAI"/>
    <property type="match status" value="1"/>
</dbReference>
<dbReference type="RefSeq" id="WP_071873732.1">
    <property type="nucleotide sequence ID" value="NZ_JBHSHF010000002.1"/>
</dbReference>
<dbReference type="AlphaFoldDB" id="A0A1L8QXM5"/>
<dbReference type="STRING" id="328396.RU93_GL000178"/>
<dbReference type="GO" id="GO:0006260">
    <property type="term" value="P:DNA replication"/>
    <property type="evidence" value="ECO:0007669"/>
    <property type="project" value="TreeGrafter"/>
</dbReference>